<dbReference type="EMBL" id="GBXM01099169">
    <property type="protein sequence ID" value="JAH09408.1"/>
    <property type="molecule type" value="Transcribed_RNA"/>
</dbReference>
<sequence>MNRLNPKLHHDPQRPTYSLDGFFFMEICEVACW</sequence>
<dbReference type="AlphaFoldDB" id="A0A0E9PZX0"/>
<accession>A0A0E9PZX0</accession>
<evidence type="ECO:0000313" key="1">
    <source>
        <dbReference type="EMBL" id="JAH09408.1"/>
    </source>
</evidence>
<protein>
    <submittedName>
        <fullName evidence="1">Uncharacterized protein</fullName>
    </submittedName>
</protein>
<reference evidence="1" key="1">
    <citation type="submission" date="2014-11" db="EMBL/GenBank/DDBJ databases">
        <authorList>
            <person name="Amaro Gonzalez C."/>
        </authorList>
    </citation>
    <scope>NUCLEOTIDE SEQUENCE</scope>
</reference>
<name>A0A0E9PZX0_ANGAN</name>
<organism evidence="1">
    <name type="scientific">Anguilla anguilla</name>
    <name type="common">European freshwater eel</name>
    <name type="synonym">Muraena anguilla</name>
    <dbReference type="NCBI Taxonomy" id="7936"/>
    <lineage>
        <taxon>Eukaryota</taxon>
        <taxon>Metazoa</taxon>
        <taxon>Chordata</taxon>
        <taxon>Craniata</taxon>
        <taxon>Vertebrata</taxon>
        <taxon>Euteleostomi</taxon>
        <taxon>Actinopterygii</taxon>
        <taxon>Neopterygii</taxon>
        <taxon>Teleostei</taxon>
        <taxon>Anguilliformes</taxon>
        <taxon>Anguillidae</taxon>
        <taxon>Anguilla</taxon>
    </lineage>
</organism>
<reference evidence="1" key="2">
    <citation type="journal article" date="2015" name="Fish Shellfish Immunol.">
        <title>Early steps in the European eel (Anguilla anguilla)-Vibrio vulnificus interaction in the gills: Role of the RtxA13 toxin.</title>
        <authorList>
            <person name="Callol A."/>
            <person name="Pajuelo D."/>
            <person name="Ebbesson L."/>
            <person name="Teles M."/>
            <person name="MacKenzie S."/>
            <person name="Amaro C."/>
        </authorList>
    </citation>
    <scope>NUCLEOTIDE SEQUENCE</scope>
</reference>
<proteinExistence type="predicted"/>